<keyword evidence="4 8" id="KW-0602">Photosynthesis</keyword>
<dbReference type="InterPro" id="IPR022796">
    <property type="entry name" value="Chloroa_b-bind"/>
</dbReference>
<dbReference type="InterPro" id="IPR001344">
    <property type="entry name" value="Chloro_AB-bd_pln"/>
</dbReference>
<proteinExistence type="evidence at transcript level"/>
<feature type="binding site" evidence="7">
    <location>
        <position position="198"/>
    </location>
    <ligand>
        <name>chlorophyll a</name>
        <dbReference type="ChEBI" id="CHEBI:58416"/>
        <label>1</label>
    </ligand>
</feature>
<feature type="binding site" evidence="7">
    <location>
        <position position="215"/>
    </location>
    <ligand>
        <name>chlorophyll a</name>
        <dbReference type="ChEBI" id="CHEBI:58416"/>
        <label>1</label>
    </ligand>
</feature>
<dbReference type="SUPFAM" id="SSF103511">
    <property type="entry name" value="Chlorophyll a-b binding protein"/>
    <property type="match status" value="1"/>
</dbReference>
<comment type="function">
    <text evidence="8">The light-harvesting complex (LHC) functions as a light receptor, it captures and delivers excitation energy to photosystems with which it is closely associated.</text>
</comment>
<dbReference type="PANTHER" id="PTHR21649">
    <property type="entry name" value="CHLOROPHYLL A/B BINDING PROTEIN"/>
    <property type="match status" value="1"/>
</dbReference>
<name>A2SY28_MESVI</name>
<feature type="binding site" evidence="7">
    <location>
        <position position="93"/>
    </location>
    <ligand>
        <name>chlorophyll a</name>
        <dbReference type="ChEBI" id="CHEBI:58416"/>
        <label>1</label>
    </ligand>
</feature>
<evidence type="ECO:0000256" key="5">
    <source>
        <dbReference type="ARBA" id="ARBA00022640"/>
    </source>
</evidence>
<reference evidence="10" key="1">
    <citation type="submission" date="2006-01" db="EMBL/GenBank/DDBJ databases">
        <title>Antenna proteins of the green alga Mesostigma viride.</title>
        <authorList>
            <person name="Borza T.C."/>
            <person name="Lee R.W."/>
        </authorList>
    </citation>
    <scope>NUCLEOTIDE SEQUENCE</scope>
    <source>
        <strain evidence="10">CCMP2046</strain>
    </source>
</reference>
<keyword evidence="9" id="KW-0732">Signal</keyword>
<dbReference type="GO" id="GO:0009535">
    <property type="term" value="C:chloroplast thylakoid membrane"/>
    <property type="evidence" value="ECO:0007669"/>
    <property type="project" value="UniProtKB-SubCell"/>
</dbReference>
<evidence type="ECO:0000256" key="2">
    <source>
        <dbReference type="ARBA" id="ARBA00022494"/>
    </source>
</evidence>
<evidence type="ECO:0000256" key="4">
    <source>
        <dbReference type="ARBA" id="ARBA00022531"/>
    </source>
</evidence>
<evidence type="ECO:0000256" key="7">
    <source>
        <dbReference type="PIRSR" id="PIRSR601344-1"/>
    </source>
</evidence>
<sequence>MAMSVASSTFMGAAVAHTCAIASSTCSHCARRNVKVRCTLGEKPAPPAPVSAQFCAGLPGKSAPFGDGFDPLNFLGGKTTAEIKMLRESELVHGRVAMLATLGFVVGETFNPLFGGSITGPAINQFQQVPQPFWELVVLAIGLAEGFRINRGWGSPAEAFFSIPGVLKESYTPGTLGYDPLGLKPTNSKELDEMATKELNNGRLAMIGIAGMVVQELITQTPIFGQ</sequence>
<keyword evidence="8" id="KW-0603">Photosystem I</keyword>
<evidence type="ECO:0000256" key="6">
    <source>
        <dbReference type="ARBA" id="ARBA00022991"/>
    </source>
</evidence>
<feature type="binding site" evidence="7">
    <location>
        <position position="203"/>
    </location>
    <ligand>
        <name>chlorophyll a</name>
        <dbReference type="ChEBI" id="CHEBI:58416"/>
        <label>1</label>
    </ligand>
</feature>
<keyword evidence="8" id="KW-0604">Photosystem II</keyword>
<dbReference type="GO" id="GO:0009765">
    <property type="term" value="P:photosynthesis, light harvesting"/>
    <property type="evidence" value="ECO:0007669"/>
    <property type="project" value="InterPro"/>
</dbReference>
<feature type="binding site" evidence="7">
    <location>
        <position position="90"/>
    </location>
    <ligand>
        <name>chlorophyll a</name>
        <dbReference type="ChEBI" id="CHEBI:58416"/>
        <label>1</label>
    </ligand>
</feature>
<feature type="binding site" evidence="7">
    <location>
        <position position="201"/>
    </location>
    <ligand>
        <name>chlorophyll a</name>
        <dbReference type="ChEBI" id="CHEBI:58416"/>
        <label>1</label>
    </ligand>
</feature>
<organism evidence="10">
    <name type="scientific">Mesostigma viride</name>
    <name type="common">Green alga</name>
    <dbReference type="NCBI Taxonomy" id="41882"/>
    <lineage>
        <taxon>Eukaryota</taxon>
        <taxon>Viridiplantae</taxon>
        <taxon>Streptophyta</taxon>
        <taxon>Mesostigmatophyceae</taxon>
        <taxon>Mesostigmatales</taxon>
        <taxon>Mesostigmataceae</taxon>
        <taxon>Mesostigma</taxon>
    </lineage>
</organism>
<protein>
    <recommendedName>
        <fullName evidence="8">Chlorophyll a-b binding protein, chloroplastic</fullName>
    </recommendedName>
</protein>
<evidence type="ECO:0000256" key="9">
    <source>
        <dbReference type="SAM" id="SignalP"/>
    </source>
</evidence>
<evidence type="ECO:0000313" key="10">
    <source>
        <dbReference type="EMBL" id="ABD37894.1"/>
    </source>
</evidence>
<comment type="similarity">
    <text evidence="8">Belongs to the light-harvesting chlorophyll a/b-binding (LHC) protein family.</text>
</comment>
<keyword evidence="8" id="KW-0793">Thylakoid</keyword>
<evidence type="ECO:0000256" key="8">
    <source>
        <dbReference type="RuleBase" id="RU363080"/>
    </source>
</evidence>
<dbReference type="Gene3D" id="1.10.3460.10">
    <property type="entry name" value="Chlorophyll a/b binding protein domain"/>
    <property type="match status" value="1"/>
</dbReference>
<evidence type="ECO:0000256" key="1">
    <source>
        <dbReference type="ARBA" id="ARBA00004334"/>
    </source>
</evidence>
<feature type="binding site" evidence="7">
    <location>
        <position position="197"/>
    </location>
    <ligand>
        <name>chlorophyll a</name>
        <dbReference type="ChEBI" id="CHEBI:58416"/>
        <label>1</label>
    </ligand>
</feature>
<feature type="chain" id="PRO_5002646522" description="Chlorophyll a-b binding protein, chloroplastic" evidence="9">
    <location>
        <begin position="17"/>
        <end position="226"/>
    </location>
</feature>
<dbReference type="AlphaFoldDB" id="A2SY28"/>
<accession>A2SY28</accession>
<keyword evidence="3 8" id="KW-0150">Chloroplast</keyword>
<comment type="subcellular location">
    <subcellularLocation>
        <location evidence="1 8">Plastid</location>
        <location evidence="1 8">Chloroplast thylakoid membrane</location>
    </subcellularLocation>
</comment>
<dbReference type="GO" id="GO:0009522">
    <property type="term" value="C:photosystem I"/>
    <property type="evidence" value="ECO:0007669"/>
    <property type="project" value="UniProtKB-KW"/>
</dbReference>
<dbReference type="EMBL" id="DQ370082">
    <property type="protein sequence ID" value="ABD37894.1"/>
    <property type="molecule type" value="mRNA"/>
</dbReference>
<dbReference type="Pfam" id="PF00504">
    <property type="entry name" value="Chloroa_b-bind"/>
    <property type="match status" value="1"/>
</dbReference>
<evidence type="ECO:0000256" key="3">
    <source>
        <dbReference type="ARBA" id="ARBA00022528"/>
    </source>
</evidence>
<dbReference type="GO" id="GO:0009523">
    <property type="term" value="C:photosystem II"/>
    <property type="evidence" value="ECO:0007669"/>
    <property type="project" value="UniProtKB-KW"/>
</dbReference>
<feature type="binding site" description="axial binding residue" evidence="7">
    <location>
        <position position="95"/>
    </location>
    <ligand>
        <name>chlorophyll b</name>
        <dbReference type="ChEBI" id="CHEBI:61721"/>
        <label>1</label>
    </ligand>
    <ligandPart>
        <name>Mg</name>
        <dbReference type="ChEBI" id="CHEBI:25107"/>
    </ligandPart>
</feature>
<keyword evidence="6 8" id="KW-0157">Chromophore</keyword>
<feature type="signal peptide" evidence="9">
    <location>
        <begin position="1"/>
        <end position="16"/>
    </location>
</feature>
<keyword evidence="5 8" id="KW-0934">Plastid</keyword>
<keyword evidence="2 7" id="KW-0148">Chlorophyll</keyword>
<dbReference type="GO" id="GO:0016168">
    <property type="term" value="F:chlorophyll binding"/>
    <property type="evidence" value="ECO:0007669"/>
    <property type="project" value="UniProtKB-KW"/>
</dbReference>